<accession>A0A3B0ZZM4</accession>
<evidence type="ECO:0000256" key="15">
    <source>
        <dbReference type="ARBA" id="ARBA00032605"/>
    </source>
</evidence>
<proteinExistence type="inferred from homology"/>
<dbReference type="EMBL" id="UOFS01000033">
    <property type="protein sequence ID" value="VAW97241.1"/>
    <property type="molecule type" value="Genomic_DNA"/>
</dbReference>
<keyword evidence="10 19" id="KW-0812">Transmembrane</keyword>
<dbReference type="PANTHER" id="PTHR34148:SF1">
    <property type="entry name" value="ADENOSYLCOBINAMIDE-GDP RIBAZOLETRANSFERASE"/>
    <property type="match status" value="1"/>
</dbReference>
<dbReference type="InterPro" id="IPR003805">
    <property type="entry name" value="CobS"/>
</dbReference>
<evidence type="ECO:0000256" key="10">
    <source>
        <dbReference type="ARBA" id="ARBA00022692"/>
    </source>
</evidence>
<feature type="transmembrane region" description="Helical" evidence="19">
    <location>
        <begin position="137"/>
        <end position="159"/>
    </location>
</feature>
<protein>
    <recommendedName>
        <fullName evidence="6">Adenosylcobinamide-GDP ribazoletransferase</fullName>
        <ecNumber evidence="5">2.7.8.26</ecNumber>
    </recommendedName>
    <alternativeName>
        <fullName evidence="16">Cobalamin synthase</fullName>
    </alternativeName>
    <alternativeName>
        <fullName evidence="15">Cobalamin-5'-phosphate synthase</fullName>
    </alternativeName>
</protein>
<dbReference type="UniPathway" id="UPA00148">
    <property type="reaction ID" value="UER00238"/>
</dbReference>
<sequence>MITALRLAFQFLTRIPISTPIEITLEQQSKSLLFYPLVGLFIGTVLLSVLYIVNPISNIIAAALTLTIWVLITGGLHIDGLADSADAWLGGTKATKEHTKSRTFEIMKDPNCGPAGVFWIVLIMLVKFAALTEVTQSTLFIVLLVPTIGRTMAILLFITTPYVSPNGIASEYAKYIPQKALIVIIFFVALFLVFINIYSVLVIFTSVLAMILLRQLMLSRLDGMTGDTAGALIEITECVSLVTYILIFSVTVH</sequence>
<dbReference type="Pfam" id="PF02654">
    <property type="entry name" value="CobS"/>
    <property type="match status" value="1"/>
</dbReference>
<feature type="transmembrane region" description="Helical" evidence="19">
    <location>
        <begin position="180"/>
        <end position="211"/>
    </location>
</feature>
<evidence type="ECO:0000256" key="13">
    <source>
        <dbReference type="ARBA" id="ARBA00023136"/>
    </source>
</evidence>
<dbReference type="HAMAP" id="MF_00719">
    <property type="entry name" value="CobS"/>
    <property type="match status" value="1"/>
</dbReference>
<name>A0A3B0ZZM4_9ZZZZ</name>
<comment type="subcellular location">
    <subcellularLocation>
        <location evidence="2">Cell membrane</location>
        <topology evidence="2">Multi-pass membrane protein</topology>
    </subcellularLocation>
</comment>
<dbReference type="GO" id="GO:0008818">
    <property type="term" value="F:cobalamin 5'-phosphate synthase activity"/>
    <property type="evidence" value="ECO:0007669"/>
    <property type="project" value="InterPro"/>
</dbReference>
<dbReference type="EC" id="2.7.8.26" evidence="5"/>
<evidence type="ECO:0000256" key="16">
    <source>
        <dbReference type="ARBA" id="ARBA00032853"/>
    </source>
</evidence>
<evidence type="ECO:0000256" key="14">
    <source>
        <dbReference type="ARBA" id="ARBA00025228"/>
    </source>
</evidence>
<keyword evidence="13 19" id="KW-0472">Membrane</keyword>
<dbReference type="GO" id="GO:0009236">
    <property type="term" value="P:cobalamin biosynthetic process"/>
    <property type="evidence" value="ECO:0007669"/>
    <property type="project" value="UniProtKB-UniPathway"/>
</dbReference>
<comment type="pathway">
    <text evidence="3">Cofactor biosynthesis; adenosylcobalamin biosynthesis; adenosylcobalamin from cob(II)yrinate a,c-diamide: step 7/7.</text>
</comment>
<keyword evidence="7" id="KW-1003">Cell membrane</keyword>
<keyword evidence="12 19" id="KW-1133">Transmembrane helix</keyword>
<evidence type="ECO:0000313" key="20">
    <source>
        <dbReference type="EMBL" id="VAW97241.1"/>
    </source>
</evidence>
<feature type="transmembrane region" description="Helical" evidence="19">
    <location>
        <begin position="59"/>
        <end position="78"/>
    </location>
</feature>
<comment type="catalytic activity">
    <reaction evidence="17">
        <text>alpha-ribazole + adenosylcob(III)inamide-GDP = adenosylcob(III)alamin + GMP + H(+)</text>
        <dbReference type="Rhea" id="RHEA:16049"/>
        <dbReference type="ChEBI" id="CHEBI:10329"/>
        <dbReference type="ChEBI" id="CHEBI:15378"/>
        <dbReference type="ChEBI" id="CHEBI:18408"/>
        <dbReference type="ChEBI" id="CHEBI:58115"/>
        <dbReference type="ChEBI" id="CHEBI:60487"/>
        <dbReference type="EC" id="2.7.8.26"/>
    </reaction>
</comment>
<evidence type="ECO:0000256" key="4">
    <source>
        <dbReference type="ARBA" id="ARBA00010561"/>
    </source>
</evidence>
<comment type="catalytic activity">
    <reaction evidence="18">
        <text>alpha-ribazole 5'-phosphate + adenosylcob(III)inamide-GDP = adenosylcob(III)alamin 5'-phosphate + GMP + H(+)</text>
        <dbReference type="Rhea" id="RHEA:23560"/>
        <dbReference type="ChEBI" id="CHEBI:15378"/>
        <dbReference type="ChEBI" id="CHEBI:57918"/>
        <dbReference type="ChEBI" id="CHEBI:58115"/>
        <dbReference type="ChEBI" id="CHEBI:60487"/>
        <dbReference type="ChEBI" id="CHEBI:60493"/>
        <dbReference type="EC" id="2.7.8.26"/>
    </reaction>
</comment>
<feature type="transmembrane region" description="Helical" evidence="19">
    <location>
        <begin position="32"/>
        <end position="53"/>
    </location>
</feature>
<comment type="cofactor">
    <cofactor evidence="1">
        <name>Mg(2+)</name>
        <dbReference type="ChEBI" id="CHEBI:18420"/>
    </cofactor>
</comment>
<keyword evidence="8" id="KW-0169">Cobalamin biosynthesis</keyword>
<evidence type="ECO:0000256" key="19">
    <source>
        <dbReference type="SAM" id="Phobius"/>
    </source>
</evidence>
<dbReference type="GO" id="GO:0005886">
    <property type="term" value="C:plasma membrane"/>
    <property type="evidence" value="ECO:0007669"/>
    <property type="project" value="UniProtKB-SubCell"/>
</dbReference>
<evidence type="ECO:0000256" key="9">
    <source>
        <dbReference type="ARBA" id="ARBA00022679"/>
    </source>
</evidence>
<keyword evidence="11" id="KW-0460">Magnesium</keyword>
<evidence type="ECO:0000256" key="5">
    <source>
        <dbReference type="ARBA" id="ARBA00013200"/>
    </source>
</evidence>
<evidence type="ECO:0000256" key="6">
    <source>
        <dbReference type="ARBA" id="ARBA00015850"/>
    </source>
</evidence>
<evidence type="ECO:0000256" key="11">
    <source>
        <dbReference type="ARBA" id="ARBA00022842"/>
    </source>
</evidence>
<evidence type="ECO:0000256" key="18">
    <source>
        <dbReference type="ARBA" id="ARBA00049504"/>
    </source>
</evidence>
<dbReference type="AlphaFoldDB" id="A0A3B0ZZM4"/>
<evidence type="ECO:0000256" key="3">
    <source>
        <dbReference type="ARBA" id="ARBA00004663"/>
    </source>
</evidence>
<comment type="function">
    <text evidence="14">Joins adenosylcobinamide-GDP and alpha-ribazole to generate adenosylcobalamin (Ado-cobalamin). Also synthesizes adenosylcobalamin 5'-phosphate from adenosylcobinamide-GDP and alpha-ribazole 5'-phosphate.</text>
</comment>
<organism evidence="20">
    <name type="scientific">hydrothermal vent metagenome</name>
    <dbReference type="NCBI Taxonomy" id="652676"/>
    <lineage>
        <taxon>unclassified sequences</taxon>
        <taxon>metagenomes</taxon>
        <taxon>ecological metagenomes</taxon>
    </lineage>
</organism>
<feature type="transmembrane region" description="Helical" evidence="19">
    <location>
        <begin position="112"/>
        <end position="131"/>
    </location>
</feature>
<evidence type="ECO:0000256" key="12">
    <source>
        <dbReference type="ARBA" id="ARBA00022989"/>
    </source>
</evidence>
<evidence type="ECO:0000256" key="7">
    <source>
        <dbReference type="ARBA" id="ARBA00022475"/>
    </source>
</evidence>
<dbReference type="NCBIfam" id="TIGR00317">
    <property type="entry name" value="cobS"/>
    <property type="match status" value="1"/>
</dbReference>
<dbReference type="NCBIfam" id="NF001278">
    <property type="entry name" value="PRK00235.1-5"/>
    <property type="match status" value="1"/>
</dbReference>
<evidence type="ECO:0000256" key="17">
    <source>
        <dbReference type="ARBA" id="ARBA00048623"/>
    </source>
</evidence>
<feature type="transmembrane region" description="Helical" evidence="19">
    <location>
        <begin position="231"/>
        <end position="252"/>
    </location>
</feature>
<dbReference type="GO" id="GO:0051073">
    <property type="term" value="F:adenosylcobinamide-GDP ribazoletransferase activity"/>
    <property type="evidence" value="ECO:0007669"/>
    <property type="project" value="UniProtKB-EC"/>
</dbReference>
<dbReference type="PANTHER" id="PTHR34148">
    <property type="entry name" value="ADENOSYLCOBINAMIDE-GDP RIBAZOLETRANSFERASE"/>
    <property type="match status" value="1"/>
</dbReference>
<evidence type="ECO:0000256" key="1">
    <source>
        <dbReference type="ARBA" id="ARBA00001946"/>
    </source>
</evidence>
<evidence type="ECO:0000256" key="8">
    <source>
        <dbReference type="ARBA" id="ARBA00022573"/>
    </source>
</evidence>
<reference evidence="20" key="1">
    <citation type="submission" date="2018-06" db="EMBL/GenBank/DDBJ databases">
        <authorList>
            <person name="Zhirakovskaya E."/>
        </authorList>
    </citation>
    <scope>NUCLEOTIDE SEQUENCE</scope>
</reference>
<gene>
    <name evidence="20" type="ORF">MNBD_GAMMA22-2256</name>
</gene>
<evidence type="ECO:0000256" key="2">
    <source>
        <dbReference type="ARBA" id="ARBA00004651"/>
    </source>
</evidence>
<keyword evidence="9 20" id="KW-0808">Transferase</keyword>
<comment type="similarity">
    <text evidence="4">Belongs to the CobS family.</text>
</comment>